<dbReference type="GO" id="GO:0016301">
    <property type="term" value="F:kinase activity"/>
    <property type="evidence" value="ECO:0007669"/>
    <property type="project" value="UniProtKB-KW"/>
</dbReference>
<evidence type="ECO:0000256" key="1">
    <source>
        <dbReference type="ARBA" id="ARBA00022679"/>
    </source>
</evidence>
<organism evidence="5 6">
    <name type="scientific">Microlunatus capsulatus</name>
    <dbReference type="NCBI Taxonomy" id="99117"/>
    <lineage>
        <taxon>Bacteria</taxon>
        <taxon>Bacillati</taxon>
        <taxon>Actinomycetota</taxon>
        <taxon>Actinomycetes</taxon>
        <taxon>Propionibacteriales</taxon>
        <taxon>Propionibacteriaceae</taxon>
        <taxon>Microlunatus</taxon>
    </lineage>
</organism>
<keyword evidence="3" id="KW-0902">Two-component regulatory system</keyword>
<dbReference type="InterPro" id="IPR036890">
    <property type="entry name" value="HATPase_C_sf"/>
</dbReference>
<keyword evidence="1" id="KW-0808">Transferase</keyword>
<evidence type="ECO:0000313" key="5">
    <source>
        <dbReference type="EMBL" id="MBP2416799.1"/>
    </source>
</evidence>
<evidence type="ECO:0000256" key="2">
    <source>
        <dbReference type="ARBA" id="ARBA00022777"/>
    </source>
</evidence>
<proteinExistence type="predicted"/>
<dbReference type="InterPro" id="IPR003594">
    <property type="entry name" value="HATPase_dom"/>
</dbReference>
<dbReference type="PANTHER" id="PTHR24421:SF56">
    <property type="entry name" value="OXYGEN SENSOR HISTIDINE KINASE RESPONSE REGULATOR DOST"/>
    <property type="match status" value="1"/>
</dbReference>
<evidence type="ECO:0000256" key="3">
    <source>
        <dbReference type="ARBA" id="ARBA00023012"/>
    </source>
</evidence>
<dbReference type="Pfam" id="PF13492">
    <property type="entry name" value="GAF_3"/>
    <property type="match status" value="1"/>
</dbReference>
<dbReference type="RefSeq" id="WP_210054778.1">
    <property type="nucleotide sequence ID" value="NZ_BAAAMH010000013.1"/>
</dbReference>
<dbReference type="Gene3D" id="3.30.450.40">
    <property type="match status" value="1"/>
</dbReference>
<evidence type="ECO:0000259" key="4">
    <source>
        <dbReference type="SMART" id="SM00065"/>
    </source>
</evidence>
<dbReference type="Proteomes" id="UP000758168">
    <property type="component" value="Unassembled WGS sequence"/>
</dbReference>
<keyword evidence="6" id="KW-1185">Reference proteome</keyword>
<dbReference type="EMBL" id="JAGIOB010000001">
    <property type="protein sequence ID" value="MBP2416799.1"/>
    <property type="molecule type" value="Genomic_DNA"/>
</dbReference>
<dbReference type="InterPro" id="IPR011712">
    <property type="entry name" value="Sig_transdc_His_kin_sub3_dim/P"/>
</dbReference>
<name>A0ABS4Z6Y1_9ACTN</name>
<gene>
    <name evidence="5" type="ORF">JOF54_001721</name>
</gene>
<feature type="domain" description="GAF" evidence="4">
    <location>
        <begin position="36"/>
        <end position="179"/>
    </location>
</feature>
<comment type="caution">
    <text evidence="5">The sequence shown here is derived from an EMBL/GenBank/DDBJ whole genome shotgun (WGS) entry which is preliminary data.</text>
</comment>
<dbReference type="SUPFAM" id="SSF55781">
    <property type="entry name" value="GAF domain-like"/>
    <property type="match status" value="1"/>
</dbReference>
<dbReference type="Pfam" id="PF02518">
    <property type="entry name" value="HATPase_c"/>
    <property type="match status" value="1"/>
</dbReference>
<evidence type="ECO:0000313" key="6">
    <source>
        <dbReference type="Proteomes" id="UP000758168"/>
    </source>
</evidence>
<reference evidence="5 6" key="1">
    <citation type="submission" date="2021-03" db="EMBL/GenBank/DDBJ databases">
        <title>Sequencing the genomes of 1000 actinobacteria strains.</title>
        <authorList>
            <person name="Klenk H.-P."/>
        </authorList>
    </citation>
    <scope>NUCLEOTIDE SEQUENCE [LARGE SCALE GENOMIC DNA]</scope>
    <source>
        <strain evidence="5 6">DSM 12936</strain>
    </source>
</reference>
<dbReference type="SMART" id="SM00065">
    <property type="entry name" value="GAF"/>
    <property type="match status" value="1"/>
</dbReference>
<dbReference type="InterPro" id="IPR029016">
    <property type="entry name" value="GAF-like_dom_sf"/>
</dbReference>
<dbReference type="InterPro" id="IPR050482">
    <property type="entry name" value="Sensor_HK_TwoCompSys"/>
</dbReference>
<keyword evidence="2 5" id="KW-0418">Kinase</keyword>
<dbReference type="InterPro" id="IPR003018">
    <property type="entry name" value="GAF"/>
</dbReference>
<protein>
    <submittedName>
        <fullName evidence="5">Signal transduction histidine kinase</fullName>
    </submittedName>
</protein>
<sequence>MTGAERLDDPGDEGTERGWLRAAAAISRDLLSGYAGELEVWRAVARAVEQVAGARTVTLCVPDPDDAAALRVVVAAGEGAEHLEGRSAPAAGTLAGAVFRSGRGLVGGPGDPCSGHGHVDAGPEMAVPLPSPHASPGVVVLSRHPGRPPFAPADLAAAADFASQATVALELARIRTTEQRLEAAVERERIAADLHDHVVQQLFATGLSLQSAASRLGPGALQDRLRGDVAAIDATIRQIRATIFNLQFVAATPVSVRAAVGEVVADVEPVLGTRVELELRGDLEHPAALAAVGDLRAVLRESLTNVARHAAATRVAVLVEATADALVLVVEDDGRGLGSGTRRSGLGNLRVRAERLGGGLDLGPGAQGRGTRVRWSMALG</sequence>
<dbReference type="Pfam" id="PF07730">
    <property type="entry name" value="HisKA_3"/>
    <property type="match status" value="1"/>
</dbReference>
<dbReference type="Gene3D" id="1.20.5.1930">
    <property type="match status" value="1"/>
</dbReference>
<dbReference type="Gene3D" id="3.30.565.10">
    <property type="entry name" value="Histidine kinase-like ATPase, C-terminal domain"/>
    <property type="match status" value="1"/>
</dbReference>
<dbReference type="PANTHER" id="PTHR24421">
    <property type="entry name" value="NITRATE/NITRITE SENSOR PROTEIN NARX-RELATED"/>
    <property type="match status" value="1"/>
</dbReference>
<accession>A0ABS4Z6Y1</accession>
<dbReference type="SUPFAM" id="SSF55874">
    <property type="entry name" value="ATPase domain of HSP90 chaperone/DNA topoisomerase II/histidine kinase"/>
    <property type="match status" value="1"/>
</dbReference>